<keyword evidence="6 7" id="KW-0472">Membrane</keyword>
<keyword evidence="3" id="KW-1003">Cell membrane</keyword>
<evidence type="ECO:0000313" key="9">
    <source>
        <dbReference type="EMBL" id="ABV95625.2"/>
    </source>
</evidence>
<evidence type="ECO:0000256" key="5">
    <source>
        <dbReference type="ARBA" id="ARBA00022989"/>
    </source>
</evidence>
<feature type="transmembrane region" description="Helical" evidence="7">
    <location>
        <begin position="46"/>
        <end position="64"/>
    </location>
</feature>
<dbReference type="HOGENOM" id="CLU_079292_1_0_5"/>
<feature type="transmembrane region" description="Helical" evidence="7">
    <location>
        <begin position="14"/>
        <end position="34"/>
    </location>
</feature>
<dbReference type="Proteomes" id="UP000006833">
    <property type="component" value="Plasmid pDSHI02"/>
</dbReference>
<dbReference type="KEGG" id="dsh:Dshi_3897"/>
<organism evidence="9 10">
    <name type="scientific">Dinoroseobacter shibae (strain DSM 16493 / NCIMB 14021 / DFL 12)</name>
    <dbReference type="NCBI Taxonomy" id="398580"/>
    <lineage>
        <taxon>Bacteria</taxon>
        <taxon>Pseudomonadati</taxon>
        <taxon>Pseudomonadota</taxon>
        <taxon>Alphaproteobacteria</taxon>
        <taxon>Rhodobacterales</taxon>
        <taxon>Roseobacteraceae</taxon>
        <taxon>Dinoroseobacter</taxon>
    </lineage>
</organism>
<protein>
    <recommendedName>
        <fullName evidence="7">Protein MgtC</fullName>
    </recommendedName>
</protein>
<keyword evidence="7" id="KW-0997">Cell inner membrane</keyword>
<feature type="transmembrane region" description="Helical" evidence="7">
    <location>
        <begin position="84"/>
        <end position="103"/>
    </location>
</feature>
<dbReference type="InterPro" id="IPR049177">
    <property type="entry name" value="MgtC_SapB_SrpB_YhiD_N"/>
</dbReference>
<dbReference type="AlphaFoldDB" id="A8LTQ8"/>
<comment type="similarity">
    <text evidence="2 7">Belongs to the MgtC/SapB family.</text>
</comment>
<feature type="domain" description="MgtC/SapB/SrpB/YhiD N-terminal" evidence="8">
    <location>
        <begin position="23"/>
        <end position="149"/>
    </location>
</feature>
<reference evidence="10" key="1">
    <citation type="journal article" date="2010" name="ISME J.">
        <title>The complete genome sequence of the algal symbiont Dinoroseobacter shibae: a hitchhiker's guide to life in the sea.</title>
        <authorList>
            <person name="Wagner-Dobler I."/>
            <person name="Ballhausen B."/>
            <person name="Berger M."/>
            <person name="Brinkhoff T."/>
            <person name="Buchholz I."/>
            <person name="Bunk B."/>
            <person name="Cypionka H."/>
            <person name="Daniel R."/>
            <person name="Drepper T."/>
            <person name="Gerdts G."/>
            <person name="Hahnke S."/>
            <person name="Han C."/>
            <person name="Jahn D."/>
            <person name="Kalhoefer D."/>
            <person name="Kiss H."/>
            <person name="Klenk H.P."/>
            <person name="Kyrpides N."/>
            <person name="Liebl W."/>
            <person name="Liesegang H."/>
            <person name="Meincke L."/>
            <person name="Pati A."/>
            <person name="Petersen J."/>
            <person name="Piekarski T."/>
            <person name="Pommerenke C."/>
            <person name="Pradella S."/>
            <person name="Pukall R."/>
            <person name="Rabus R."/>
            <person name="Stackebrandt E."/>
            <person name="Thole S."/>
            <person name="Thompson L."/>
            <person name="Tielen P."/>
            <person name="Tomasch J."/>
            <person name="von Jan M."/>
            <person name="Wanphrut N."/>
            <person name="Wichels A."/>
            <person name="Zech H."/>
            <person name="Simon M."/>
        </authorList>
    </citation>
    <scope>NUCLEOTIDE SEQUENCE [LARGE SCALE GENOMIC DNA]</scope>
    <source>
        <strain evidence="10">DSM 16493 / NCIMB 14021 / DFL 12</strain>
        <plasmid evidence="10">Plasmid pDSHI02</plasmid>
    </source>
</reference>
<dbReference type="PANTHER" id="PTHR33778:SF1">
    <property type="entry name" value="MAGNESIUM TRANSPORTER YHID-RELATED"/>
    <property type="match status" value="1"/>
</dbReference>
<dbReference type="Pfam" id="PF02308">
    <property type="entry name" value="MgtC"/>
    <property type="match status" value="1"/>
</dbReference>
<evidence type="ECO:0000256" key="7">
    <source>
        <dbReference type="RuleBase" id="RU365041"/>
    </source>
</evidence>
<evidence type="ECO:0000256" key="1">
    <source>
        <dbReference type="ARBA" id="ARBA00004651"/>
    </source>
</evidence>
<evidence type="ECO:0000256" key="4">
    <source>
        <dbReference type="ARBA" id="ARBA00022692"/>
    </source>
</evidence>
<name>A8LTQ8_DINSH</name>
<proteinExistence type="inferred from homology"/>
<keyword evidence="9" id="KW-0614">Plasmid</keyword>
<evidence type="ECO:0000313" key="10">
    <source>
        <dbReference type="Proteomes" id="UP000006833"/>
    </source>
</evidence>
<feature type="transmembrane region" description="Helical" evidence="7">
    <location>
        <begin position="115"/>
        <end position="145"/>
    </location>
</feature>
<dbReference type="OrthoDB" id="9811198at2"/>
<sequence length="169" mass="17810">MGPIIQELTALTTLPWQVVLLRLAGALVLCGLIGLERETKSRPAGLRTHMLVGLAAALYCLIMLEVLANMDSYSDRVSSDPLRLVNAVTNGVAFLAAGMIVFSQGKVRGITTGTSLWLAAAIGLSVGFGFWMMAVATTLLALLVIRVLKLGEIRAAGGDSDHASDTETN</sequence>
<evidence type="ECO:0000256" key="3">
    <source>
        <dbReference type="ARBA" id="ARBA00022475"/>
    </source>
</evidence>
<evidence type="ECO:0000256" key="2">
    <source>
        <dbReference type="ARBA" id="ARBA00009298"/>
    </source>
</evidence>
<keyword evidence="4 7" id="KW-0812">Transmembrane</keyword>
<dbReference type="InterPro" id="IPR003416">
    <property type="entry name" value="MgtC/SapB/SrpB/YhiD_fam"/>
</dbReference>
<keyword evidence="10" id="KW-1185">Reference proteome</keyword>
<gene>
    <name evidence="9" type="ordered locus">Dshi_3897</name>
</gene>
<comment type="subcellular location">
    <subcellularLocation>
        <location evidence="7">Cell inner membrane</location>
        <topology evidence="7">Multi-pass membrane protein</topology>
    </subcellularLocation>
    <subcellularLocation>
        <location evidence="1">Cell membrane</location>
        <topology evidence="1">Multi-pass membrane protein</topology>
    </subcellularLocation>
</comment>
<accession>A8LTQ8</accession>
<dbReference type="PANTHER" id="PTHR33778">
    <property type="entry name" value="PROTEIN MGTC"/>
    <property type="match status" value="1"/>
</dbReference>
<dbReference type="EMBL" id="CP000832">
    <property type="protein sequence ID" value="ABV95625.2"/>
    <property type="molecule type" value="Genomic_DNA"/>
</dbReference>
<evidence type="ECO:0000256" key="6">
    <source>
        <dbReference type="ARBA" id="ARBA00023136"/>
    </source>
</evidence>
<keyword evidence="5 7" id="KW-1133">Transmembrane helix</keyword>
<dbReference type="GO" id="GO:0005886">
    <property type="term" value="C:plasma membrane"/>
    <property type="evidence" value="ECO:0007669"/>
    <property type="project" value="UniProtKB-SubCell"/>
</dbReference>
<dbReference type="PRINTS" id="PR01837">
    <property type="entry name" value="MGTCSAPBPROT"/>
</dbReference>
<geneLocation type="plasmid" evidence="9 10">
    <name>pDSHI02</name>
</geneLocation>
<evidence type="ECO:0000259" key="8">
    <source>
        <dbReference type="Pfam" id="PF02308"/>
    </source>
</evidence>